<dbReference type="SMART" id="SM00316">
    <property type="entry name" value="S1"/>
    <property type="match status" value="1"/>
</dbReference>
<dbReference type="Pfam" id="PF17876">
    <property type="entry name" value="CSD2"/>
    <property type="match status" value="1"/>
</dbReference>
<evidence type="ECO:0000256" key="1">
    <source>
        <dbReference type="ARBA" id="ARBA00001849"/>
    </source>
</evidence>
<dbReference type="AlphaFoldDB" id="A0A0M7A513"/>
<dbReference type="Pfam" id="PF00773">
    <property type="entry name" value="RNB"/>
    <property type="match status" value="1"/>
</dbReference>
<evidence type="ECO:0000313" key="10">
    <source>
        <dbReference type="EMBL" id="CTQ68714.1"/>
    </source>
</evidence>
<proteinExistence type="inferred from homology"/>
<protein>
    <recommendedName>
        <fullName evidence="7">Ribonuclease R</fullName>
        <shortName evidence="7">RNase R</shortName>
        <ecNumber evidence="7">3.1.13.1</ecNumber>
    </recommendedName>
</protein>
<dbReference type="Gene3D" id="2.40.50.140">
    <property type="entry name" value="Nucleic acid-binding proteins"/>
    <property type="match status" value="1"/>
</dbReference>
<dbReference type="InterPro" id="IPR001900">
    <property type="entry name" value="RNase_II/R"/>
</dbReference>
<evidence type="ECO:0000259" key="9">
    <source>
        <dbReference type="PROSITE" id="PS50126"/>
    </source>
</evidence>
<feature type="compositionally biased region" description="Gly residues" evidence="8">
    <location>
        <begin position="754"/>
        <end position="768"/>
    </location>
</feature>
<dbReference type="CDD" id="cd04471">
    <property type="entry name" value="S1_RNase_R"/>
    <property type="match status" value="1"/>
</dbReference>
<reference evidence="11" key="1">
    <citation type="submission" date="2015-07" db="EMBL/GenBank/DDBJ databases">
        <authorList>
            <person name="Rodrigo-Torres Lidia"/>
            <person name="Arahal R.David."/>
        </authorList>
    </citation>
    <scope>NUCLEOTIDE SEQUENCE [LARGE SCALE GENOMIC DNA]</scope>
    <source>
        <strain evidence="11">CECT 5112</strain>
    </source>
</reference>
<dbReference type="SMART" id="SM00955">
    <property type="entry name" value="RNB"/>
    <property type="match status" value="1"/>
</dbReference>
<keyword evidence="5 7" id="KW-0269">Exonuclease</keyword>
<name>A0A0M7A513_9HYPH</name>
<keyword evidence="3 7" id="KW-0540">Nuclease</keyword>
<evidence type="ECO:0000256" key="7">
    <source>
        <dbReference type="HAMAP-Rule" id="MF_01895"/>
    </source>
</evidence>
<comment type="subcellular location">
    <subcellularLocation>
        <location evidence="7">Cytoplasm</location>
    </subcellularLocation>
</comment>
<evidence type="ECO:0000256" key="4">
    <source>
        <dbReference type="ARBA" id="ARBA00022801"/>
    </source>
</evidence>
<evidence type="ECO:0000256" key="8">
    <source>
        <dbReference type="SAM" id="MobiDB-lite"/>
    </source>
</evidence>
<dbReference type="InterPro" id="IPR004476">
    <property type="entry name" value="RNase_II/RNase_R"/>
</dbReference>
<dbReference type="PROSITE" id="PS50126">
    <property type="entry name" value="S1"/>
    <property type="match status" value="1"/>
</dbReference>
<dbReference type="NCBIfam" id="TIGR00358">
    <property type="entry name" value="3_prime_RNase"/>
    <property type="match status" value="1"/>
</dbReference>
<gene>
    <name evidence="7 10" type="primary">rnr</name>
    <name evidence="10" type="ORF">LAX5112_01860</name>
</gene>
<dbReference type="GO" id="GO:0003723">
    <property type="term" value="F:RNA binding"/>
    <property type="evidence" value="ECO:0007669"/>
    <property type="project" value="UniProtKB-UniRule"/>
</dbReference>
<keyword evidence="6 7" id="KW-0694">RNA-binding</keyword>
<dbReference type="Proteomes" id="UP000053235">
    <property type="component" value="Unassembled WGS sequence"/>
</dbReference>
<dbReference type="PANTHER" id="PTHR23355">
    <property type="entry name" value="RIBONUCLEASE"/>
    <property type="match status" value="1"/>
</dbReference>
<feature type="compositionally biased region" description="Basic residues" evidence="8">
    <location>
        <begin position="769"/>
        <end position="781"/>
    </location>
</feature>
<evidence type="ECO:0000313" key="11">
    <source>
        <dbReference type="Proteomes" id="UP000053235"/>
    </source>
</evidence>
<dbReference type="InterPro" id="IPR040476">
    <property type="entry name" value="CSD2"/>
</dbReference>
<feature type="region of interest" description="Disordered" evidence="8">
    <location>
        <begin position="740"/>
        <end position="781"/>
    </location>
</feature>
<keyword evidence="11" id="KW-1185">Reference proteome</keyword>
<sequence length="781" mass="85993">MSAKRINTRKHTTRKHAKVPGDMPSREDILAFVADNPGRAGKREIARHFGIIGGARIHLKKILKDLAEDGLIEKRNKRMIRPGDLPPVFVANTVARTSDGDLLGTPVDWDDEAGNPPQILILAGKTKNTQPGLGDRALIRLSEGDSGSEAEFTARVIRVLEKRQGAILGILRKRDGNRPPYLEPIDRKQRELDVDPAEMKEAEDGDLVSVQISRSGKYGHPRAGIVERFGSMNSEKAVSEIALHSHGIPHVFPNAVEVQAESAKPVDKLGQREDWRQIPLVTIDPPDAKDHDDAVYAEPDENPDNEGGYVAYVAIADVAHYVTPGSPMDREANLRGNSVYFPDRVIPMLPERISNQLCSLREKEDKPAMGVRMVFDKTGRKISHTFHRVLMRSAAKLSYIQAQKAIDGVTDEKTETLLDGVLKPLWAAYAVLQKGREAREPLELDLPERKIKLKEDGTVDHVYVPERLDAHKLIEEFMIQANVAAAETLEKKKTPLLYRVHDASTPEKLENLKEFLSTIDMKLPSSGGLRPSVFNGILKKVKDTPQAHLVNEIVLRSQAQAEYNPQNIGHFGLNLRRYAHFTSPIRRYADLIVHRGLISALGLGKDGLPEGVESKLEAIGGEISGAERRAMLAERDTIDRLIALWMSDQVGATFQGRIAGVVKSGMFIRLEDTGADGFVPASTIGLDYYRYDEASHALIGDKTGETYQLGDQVEVRLVDAAPFAGSLTFEVVSHGRIAGKAIRKPMPKARRGPPKGGARGSATGGPKGPKGKAAPRKKTRR</sequence>
<feature type="region of interest" description="Disordered" evidence="8">
    <location>
        <begin position="1"/>
        <end position="22"/>
    </location>
</feature>
<comment type="catalytic activity">
    <reaction evidence="1 7">
        <text>Exonucleolytic cleavage in the 3'- to 5'-direction to yield nucleoside 5'-phosphates.</text>
        <dbReference type="EC" id="3.1.13.1"/>
    </reaction>
</comment>
<dbReference type="InterPro" id="IPR022966">
    <property type="entry name" value="RNase_II/R_CS"/>
</dbReference>
<keyword evidence="4 7" id="KW-0378">Hydrolase</keyword>
<feature type="compositionally biased region" description="Basic residues" evidence="8">
    <location>
        <begin position="1"/>
        <end position="18"/>
    </location>
</feature>
<feature type="domain" description="S1 motif" evidence="9">
    <location>
        <begin position="651"/>
        <end position="732"/>
    </location>
</feature>
<accession>A0A0M7A513</accession>
<evidence type="ECO:0000256" key="3">
    <source>
        <dbReference type="ARBA" id="ARBA00022722"/>
    </source>
</evidence>
<dbReference type="OrthoDB" id="9764149at2"/>
<organism evidence="10 11">
    <name type="scientific">Roseibium alexandrii</name>
    <dbReference type="NCBI Taxonomy" id="388408"/>
    <lineage>
        <taxon>Bacteria</taxon>
        <taxon>Pseudomonadati</taxon>
        <taxon>Pseudomonadota</taxon>
        <taxon>Alphaproteobacteria</taxon>
        <taxon>Hyphomicrobiales</taxon>
        <taxon>Stappiaceae</taxon>
        <taxon>Roseibium</taxon>
    </lineage>
</organism>
<evidence type="ECO:0000256" key="2">
    <source>
        <dbReference type="ARBA" id="ARBA00022490"/>
    </source>
</evidence>
<dbReference type="EC" id="3.1.13.1" evidence="7"/>
<comment type="similarity">
    <text evidence="7">Belongs to the RNR ribonuclease family. RNase R subfamily.</text>
</comment>
<feature type="compositionally biased region" description="Basic residues" evidence="8">
    <location>
        <begin position="741"/>
        <end position="753"/>
    </location>
</feature>
<keyword evidence="2 7" id="KW-0963">Cytoplasm</keyword>
<dbReference type="SUPFAM" id="SSF50249">
    <property type="entry name" value="Nucleic acid-binding proteins"/>
    <property type="match status" value="3"/>
</dbReference>
<dbReference type="GO" id="GO:0005829">
    <property type="term" value="C:cytosol"/>
    <property type="evidence" value="ECO:0007669"/>
    <property type="project" value="TreeGrafter"/>
</dbReference>
<dbReference type="HAMAP" id="MF_01895">
    <property type="entry name" value="RNase_R"/>
    <property type="match status" value="1"/>
</dbReference>
<dbReference type="InterPro" id="IPR011805">
    <property type="entry name" value="RNase_R"/>
</dbReference>
<dbReference type="NCBIfam" id="TIGR02063">
    <property type="entry name" value="RNase_R"/>
    <property type="match status" value="1"/>
</dbReference>
<dbReference type="InterPro" id="IPR003029">
    <property type="entry name" value="S1_domain"/>
</dbReference>
<dbReference type="InterPro" id="IPR012340">
    <property type="entry name" value="NA-bd_OB-fold"/>
</dbReference>
<dbReference type="InterPro" id="IPR050180">
    <property type="entry name" value="RNR_Ribonuclease"/>
</dbReference>
<dbReference type="PANTHER" id="PTHR23355:SF9">
    <property type="entry name" value="DIS3-LIKE EXONUCLEASE 2"/>
    <property type="match status" value="1"/>
</dbReference>
<dbReference type="EMBL" id="CXWD01000006">
    <property type="protein sequence ID" value="CTQ68714.1"/>
    <property type="molecule type" value="Genomic_DNA"/>
</dbReference>
<dbReference type="STRING" id="388408.LAX5112_01860"/>
<dbReference type="GO" id="GO:0006402">
    <property type="term" value="P:mRNA catabolic process"/>
    <property type="evidence" value="ECO:0007669"/>
    <property type="project" value="TreeGrafter"/>
</dbReference>
<dbReference type="PROSITE" id="PS01175">
    <property type="entry name" value="RIBONUCLEASE_II"/>
    <property type="match status" value="1"/>
</dbReference>
<comment type="function">
    <text evidence="7">3'-5' exoribonuclease that releases 5'-nucleoside monophosphates and is involved in maturation of structured RNAs.</text>
</comment>
<dbReference type="GO" id="GO:0008859">
    <property type="term" value="F:exoribonuclease II activity"/>
    <property type="evidence" value="ECO:0007669"/>
    <property type="project" value="UniProtKB-UniRule"/>
</dbReference>
<evidence type="ECO:0000256" key="6">
    <source>
        <dbReference type="ARBA" id="ARBA00022884"/>
    </source>
</evidence>
<evidence type="ECO:0000256" key="5">
    <source>
        <dbReference type="ARBA" id="ARBA00022839"/>
    </source>
</evidence>
<dbReference type="Pfam" id="PF00575">
    <property type="entry name" value="S1"/>
    <property type="match status" value="1"/>
</dbReference>